<dbReference type="EMBL" id="WENB01000003">
    <property type="protein sequence ID" value="KAF0413490.1"/>
    <property type="molecule type" value="Genomic_DNA"/>
</dbReference>
<evidence type="ECO:0000313" key="8">
    <source>
        <dbReference type="Proteomes" id="UP000743107"/>
    </source>
</evidence>
<reference evidence="1 6" key="1">
    <citation type="submission" date="2017-05" db="EMBL/GenBank/DDBJ databases">
        <title>Genome sequence of Pediococcus pentosaceus strain SRCM100892.</title>
        <authorList>
            <person name="Cho S.H."/>
        </authorList>
    </citation>
    <scope>NUCLEOTIDE SEQUENCE [LARGE SCALE GENOMIC DNA]</scope>
    <source>
        <strain evidence="1 6">SRCM100892</strain>
    </source>
</reference>
<evidence type="ECO:0000313" key="7">
    <source>
        <dbReference type="Proteomes" id="UP000472573"/>
    </source>
</evidence>
<dbReference type="EMBL" id="JADOFP010000004">
    <property type="protein sequence ID" value="MBF7115033.1"/>
    <property type="molecule type" value="Genomic_DNA"/>
</dbReference>
<accession>A0A0R2H6J0</accession>
<gene>
    <name evidence="2" type="ORF">GBO79_05920</name>
    <name evidence="3" type="ORF">ITQ90_05965</name>
    <name evidence="4" type="ORF">ITQ97_06320</name>
    <name evidence="5" type="ORF">PWB86_02600</name>
    <name evidence="1" type="ORF">S100892_01794</name>
</gene>
<dbReference type="Proteomes" id="UP001214131">
    <property type="component" value="Chromosome"/>
</dbReference>
<reference evidence="5 9" key="6">
    <citation type="submission" date="2023-02" db="EMBL/GenBank/DDBJ databases">
        <title>Comparative genomics and fermentation flavor characterization of five lactic acid bacteria reveal flavor biosynthesis metabolic pathways in fermented muskmelon puree.</title>
        <authorList>
            <person name="Yuan L."/>
            <person name="Li M."/>
            <person name="Xu X."/>
            <person name="Lao F."/>
            <person name="Wu J."/>
        </authorList>
    </citation>
    <scope>NUCLEOTIDE SEQUENCE [LARGE SCALE GENOMIC DNA]</scope>
    <source>
        <strain evidence="5 9">Ca-4</strain>
    </source>
</reference>
<dbReference type="RefSeq" id="WP_002832825.1">
    <property type="nucleotide sequence ID" value="NZ_BEWQ01000006.1"/>
</dbReference>
<proteinExistence type="predicted"/>
<evidence type="ECO:0000313" key="4">
    <source>
        <dbReference type="EMBL" id="MBF7127420.1"/>
    </source>
</evidence>
<reference evidence="2" key="2">
    <citation type="submission" date="2019-10" db="EMBL/GenBank/DDBJ databases">
        <authorList>
            <person name="Irmler S."/>
            <person name="Berthoud H."/>
            <person name="Roetschi A."/>
            <person name="Arias E."/>
            <person name="Shani N."/>
            <person name="Wuethrich D."/>
            <person name="Bruggmann R."/>
        </authorList>
    </citation>
    <scope>NUCLEOTIDE SEQUENCE</scope>
    <source>
        <strain evidence="2">FAM13073</strain>
    </source>
</reference>
<dbReference type="OMA" id="QPEFHAT"/>
<dbReference type="GeneID" id="34757439"/>
<evidence type="ECO:0000313" key="2">
    <source>
        <dbReference type="EMBL" id="KAF0413490.1"/>
    </source>
</evidence>
<dbReference type="EMBL" id="CP118739">
    <property type="protein sequence ID" value="WEA57770.1"/>
    <property type="molecule type" value="Genomic_DNA"/>
</dbReference>
<reference evidence="7" key="4">
    <citation type="submission" date="2020-03" db="EMBL/GenBank/DDBJ databases">
        <title>SpeciesPrimer: A bioinformatics pipeline dedicated to the design of qPCR primers for the quantification of bacterial species.</title>
        <authorList>
            <person name="Dreier M."/>
            <person name="Berthoud H."/>
            <person name="Shani N."/>
            <person name="Wechsler D."/>
            <person name="Junier P."/>
        </authorList>
    </citation>
    <scope>NUCLEOTIDE SEQUENCE [LARGE SCALE GENOMIC DNA]</scope>
    <source>
        <strain evidence="7">FAM13073</strain>
    </source>
</reference>
<reference evidence="4" key="5">
    <citation type="submission" date="2020-11" db="EMBL/GenBank/DDBJ databases">
        <title>Antibiotic susceptibility profiles of Pediococcus pentosaceus from various origins and their implications for the safety assessment of strains with food-technology applications.</title>
        <authorList>
            <person name="Shani N."/>
            <person name="Oberhaensli S."/>
            <person name="Arias E."/>
        </authorList>
    </citation>
    <scope>NUCLEOTIDE SEQUENCE</scope>
    <source>
        <strain evidence="4">FAM 19164</strain>
        <strain evidence="3">FAM 24207</strain>
    </source>
</reference>
<sequence>MQFKKYSSAWYSIALDTEKQVFIANDKAQPEFHATGVTIEEAVRNLQSLEDNSFSKLA</sequence>
<dbReference type="Proteomes" id="UP000196118">
    <property type="component" value="Chromosome"/>
</dbReference>
<dbReference type="EMBL" id="CP021474">
    <property type="protein sequence ID" value="ARW20337.1"/>
    <property type="molecule type" value="Genomic_DNA"/>
</dbReference>
<dbReference type="Proteomes" id="UP000743107">
    <property type="component" value="Unassembled WGS sequence"/>
</dbReference>
<evidence type="ECO:0000313" key="3">
    <source>
        <dbReference type="EMBL" id="MBF7115033.1"/>
    </source>
</evidence>
<dbReference type="Proteomes" id="UP000472573">
    <property type="component" value="Unassembled WGS sequence"/>
</dbReference>
<dbReference type="Proteomes" id="UP001194632">
    <property type="component" value="Unassembled WGS sequence"/>
</dbReference>
<keyword evidence="7" id="KW-1185">Reference proteome</keyword>
<accession>A0A8G1E523</accession>
<evidence type="ECO:0000313" key="1">
    <source>
        <dbReference type="EMBL" id="ARW20337.1"/>
    </source>
</evidence>
<protein>
    <submittedName>
        <fullName evidence="4">Uncharacterized protein</fullName>
    </submittedName>
</protein>
<evidence type="ECO:0000313" key="6">
    <source>
        <dbReference type="Proteomes" id="UP000196118"/>
    </source>
</evidence>
<evidence type="ECO:0000313" key="5">
    <source>
        <dbReference type="EMBL" id="WEA57770.1"/>
    </source>
</evidence>
<evidence type="ECO:0000313" key="9">
    <source>
        <dbReference type="Proteomes" id="UP001214131"/>
    </source>
</evidence>
<name>A0A0R2H6J0_PEDPE</name>
<dbReference type="AlphaFoldDB" id="A0A0R2H6J0"/>
<dbReference type="EMBL" id="JADOFV010000003">
    <property type="protein sequence ID" value="MBF7127420.1"/>
    <property type="molecule type" value="Genomic_DNA"/>
</dbReference>
<reference evidence="2" key="3">
    <citation type="submission" date="2019-12" db="EMBL/GenBank/DDBJ databases">
        <title>SpeciesPrimer: A bioinformatics pipeline dedicated to the design of qPCR primers for the quantification of bacterial species.</title>
        <authorList>
            <person name="Dreier M."/>
            <person name="Berthoud H."/>
            <person name="Shani N."/>
            <person name="Wechsler D."/>
            <person name="Junier P."/>
        </authorList>
    </citation>
    <scope>NUCLEOTIDE SEQUENCE</scope>
    <source>
        <strain evidence="2">FAM13073</strain>
    </source>
</reference>
<organism evidence="4 8">
    <name type="scientific">Pediococcus pentosaceus</name>
    <dbReference type="NCBI Taxonomy" id="1255"/>
    <lineage>
        <taxon>Bacteria</taxon>
        <taxon>Bacillati</taxon>
        <taxon>Bacillota</taxon>
        <taxon>Bacilli</taxon>
        <taxon>Lactobacillales</taxon>
        <taxon>Lactobacillaceae</taxon>
        <taxon>Pediococcus</taxon>
    </lineage>
</organism>